<feature type="transmembrane region" description="Helical" evidence="1">
    <location>
        <begin position="193"/>
        <end position="216"/>
    </location>
</feature>
<evidence type="ECO:0000313" key="3">
    <source>
        <dbReference type="Proteomes" id="UP001193081"/>
    </source>
</evidence>
<keyword evidence="1" id="KW-1133">Transmembrane helix</keyword>
<reference evidence="2 3" key="1">
    <citation type="submission" date="2021-03" db="EMBL/GenBank/DDBJ databases">
        <authorList>
            <person name="Grouzdev D.S."/>
        </authorList>
    </citation>
    <scope>NUCLEOTIDE SEQUENCE [LARGE SCALE GENOMIC DNA]</scope>
    <source>
        <strain evidence="2 3">M50-1</strain>
    </source>
</reference>
<protein>
    <recommendedName>
        <fullName evidence="4">DUF3592 domain-containing protein</fullName>
    </recommendedName>
</protein>
<organism evidence="2 3">
    <name type="scientific">Candidatus Chloroploca mongolica</name>
    <dbReference type="NCBI Taxonomy" id="2528176"/>
    <lineage>
        <taxon>Bacteria</taxon>
        <taxon>Bacillati</taxon>
        <taxon>Chloroflexota</taxon>
        <taxon>Chloroflexia</taxon>
        <taxon>Chloroflexales</taxon>
        <taxon>Chloroflexineae</taxon>
        <taxon>Oscillochloridaceae</taxon>
        <taxon>Candidatus Chloroploca</taxon>
    </lineage>
</organism>
<keyword evidence="3" id="KW-1185">Reference proteome</keyword>
<name>A0ABS4DEP9_9CHLR</name>
<comment type="caution">
    <text evidence="2">The sequence shown here is derived from an EMBL/GenBank/DDBJ whole genome shotgun (WGS) entry which is preliminary data.</text>
</comment>
<keyword evidence="1" id="KW-0472">Membrane</keyword>
<dbReference type="EMBL" id="SIJK02000047">
    <property type="protein sequence ID" value="MBP1467911.1"/>
    <property type="molecule type" value="Genomic_DNA"/>
</dbReference>
<accession>A0ABS4DEP9</accession>
<evidence type="ECO:0000313" key="2">
    <source>
        <dbReference type="EMBL" id="MBP1467911.1"/>
    </source>
</evidence>
<dbReference type="Proteomes" id="UP001193081">
    <property type="component" value="Unassembled WGS sequence"/>
</dbReference>
<evidence type="ECO:0008006" key="4">
    <source>
        <dbReference type="Google" id="ProtNLM"/>
    </source>
</evidence>
<evidence type="ECO:0000256" key="1">
    <source>
        <dbReference type="SAM" id="Phobius"/>
    </source>
</evidence>
<keyword evidence="1" id="KW-0812">Transmembrane</keyword>
<sequence length="230" mass="25074">MNTAVRMFLIIFGVALIIVGVILATVLAQDARARFARANSLAPVTSAEVRLAGSNRTVLVEGVLSTRNPVLVHNFVAFTRYEYLGEDDDGSDQWDVVERVTPPLLIEASGLVQLAAQPYQITGYHDYWQEPTLRSRTLSREGSHRYEGLVAGEMVMTIGTVVRGNEGNEVAAEFVYPGSRDAYLLAQSRAARWLPVAGFSAGLTGLVLLVLGSGLVQRLLAIRESEFLSH</sequence>
<proteinExistence type="predicted"/>
<dbReference type="RefSeq" id="WP_135480124.1">
    <property type="nucleotide sequence ID" value="NZ_SIJK02000047.1"/>
</dbReference>
<gene>
    <name evidence="2" type="ORF">EYB53_019500</name>
</gene>